<protein>
    <submittedName>
        <fullName evidence="1">Uncharacterized protein</fullName>
    </submittedName>
</protein>
<accession>A0AAD8V6X0</accession>
<dbReference type="RefSeq" id="XP_060415268.1">
    <property type="nucleotide sequence ID" value="XM_060562727.1"/>
</dbReference>
<proteinExistence type="predicted"/>
<comment type="caution">
    <text evidence="1">The sequence shown here is derived from an EMBL/GenBank/DDBJ whole genome shotgun (WGS) entry which is preliminary data.</text>
</comment>
<dbReference type="GeneID" id="85446967"/>
<gene>
    <name evidence="1" type="ORF">LY79DRAFT_658618</name>
</gene>
<organism evidence="1 2">
    <name type="scientific">Colletotrichum navitas</name>
    <dbReference type="NCBI Taxonomy" id="681940"/>
    <lineage>
        <taxon>Eukaryota</taxon>
        <taxon>Fungi</taxon>
        <taxon>Dikarya</taxon>
        <taxon>Ascomycota</taxon>
        <taxon>Pezizomycotina</taxon>
        <taxon>Sordariomycetes</taxon>
        <taxon>Hypocreomycetidae</taxon>
        <taxon>Glomerellales</taxon>
        <taxon>Glomerellaceae</taxon>
        <taxon>Colletotrichum</taxon>
        <taxon>Colletotrichum graminicola species complex</taxon>
    </lineage>
</organism>
<dbReference type="AlphaFoldDB" id="A0AAD8V6X0"/>
<dbReference type="Proteomes" id="UP001230504">
    <property type="component" value="Unassembled WGS sequence"/>
</dbReference>
<sequence length="127" mass="13468">MWRGKLIHALLGPQVPATARHGRRTHVCPLPRSTSRGVSVNSSAARGRIYISREGPKALDGCFSPPSVFTIIISPGYLVPSTPKTTTTTILPLSRLDIDIVHSTVFASAFSSSSSSSSSSYSSSYSS</sequence>
<evidence type="ECO:0000313" key="2">
    <source>
        <dbReference type="Proteomes" id="UP001230504"/>
    </source>
</evidence>
<reference evidence="1" key="1">
    <citation type="submission" date="2021-06" db="EMBL/GenBank/DDBJ databases">
        <title>Comparative genomics, transcriptomics and evolutionary studies reveal genomic signatures of adaptation to plant cell wall in hemibiotrophic fungi.</title>
        <authorList>
            <consortium name="DOE Joint Genome Institute"/>
            <person name="Baroncelli R."/>
            <person name="Diaz J.F."/>
            <person name="Benocci T."/>
            <person name="Peng M."/>
            <person name="Battaglia E."/>
            <person name="Haridas S."/>
            <person name="Andreopoulos W."/>
            <person name="Labutti K."/>
            <person name="Pangilinan J."/>
            <person name="Floch G.L."/>
            <person name="Makela M.R."/>
            <person name="Henrissat B."/>
            <person name="Grigoriev I.V."/>
            <person name="Crouch J.A."/>
            <person name="De Vries R.P."/>
            <person name="Sukno S.A."/>
            <person name="Thon M.R."/>
        </authorList>
    </citation>
    <scope>NUCLEOTIDE SEQUENCE</scope>
    <source>
        <strain evidence="1">CBS 125086</strain>
    </source>
</reference>
<name>A0AAD8V6X0_9PEZI</name>
<dbReference type="EMBL" id="JAHLJV010000022">
    <property type="protein sequence ID" value="KAK1594021.1"/>
    <property type="molecule type" value="Genomic_DNA"/>
</dbReference>
<evidence type="ECO:0000313" key="1">
    <source>
        <dbReference type="EMBL" id="KAK1594021.1"/>
    </source>
</evidence>
<keyword evidence="2" id="KW-1185">Reference proteome</keyword>